<protein>
    <recommendedName>
        <fullName evidence="9">Claudin</fullName>
    </recommendedName>
</protein>
<dbReference type="KEGG" id="hro:HELRODRAFT_195043"/>
<dbReference type="InterPro" id="IPR004031">
    <property type="entry name" value="PMP22/EMP/MP20/Claudin"/>
</dbReference>
<keyword evidence="3 5" id="KW-1133">Transmembrane helix</keyword>
<name>T1FWP5_HELRO</name>
<dbReference type="AlphaFoldDB" id="T1FWP5"/>
<keyword evidence="8" id="KW-1185">Reference proteome</keyword>
<dbReference type="GO" id="GO:0016020">
    <property type="term" value="C:membrane"/>
    <property type="evidence" value="ECO:0007669"/>
    <property type="project" value="UniProtKB-SubCell"/>
</dbReference>
<evidence type="ECO:0000256" key="5">
    <source>
        <dbReference type="SAM" id="Phobius"/>
    </source>
</evidence>
<dbReference type="CTD" id="20213240"/>
<dbReference type="OrthoDB" id="6102094at2759"/>
<evidence type="ECO:0000256" key="4">
    <source>
        <dbReference type="ARBA" id="ARBA00023136"/>
    </source>
</evidence>
<evidence type="ECO:0000256" key="1">
    <source>
        <dbReference type="ARBA" id="ARBA00004141"/>
    </source>
</evidence>
<sequence length="202" mass="22103">MCGGGSCLSCIGYILLNLSILACLAAFCSPFWLEYNLTFKGAFSDPLNSLKSFSTKWEGLWGECDKDMQCRWVWQDDFALEKTLPDWKKASQGLYAGGVVLILVSVLISSLHLCCCCCKGSFSIRSAMGSLVLAGVLCIAASLAVYGGFLYKEDKLSEALTFAWGYYLGIAGVCACFVASLLFFLDGCFNRNHEGYHMTRVV</sequence>
<dbReference type="Pfam" id="PF00822">
    <property type="entry name" value="PMP22_Claudin"/>
    <property type="match status" value="1"/>
</dbReference>
<dbReference type="InParanoid" id="T1FWP5"/>
<dbReference type="GeneID" id="20213240"/>
<reference evidence="8" key="1">
    <citation type="submission" date="2012-12" db="EMBL/GenBank/DDBJ databases">
        <authorList>
            <person name="Hellsten U."/>
            <person name="Grimwood J."/>
            <person name="Chapman J.A."/>
            <person name="Shapiro H."/>
            <person name="Aerts A."/>
            <person name="Otillar R.P."/>
            <person name="Terry A.Y."/>
            <person name="Boore J.L."/>
            <person name="Simakov O."/>
            <person name="Marletaz F."/>
            <person name="Cho S.-J."/>
            <person name="Edsinger-Gonzales E."/>
            <person name="Havlak P."/>
            <person name="Kuo D.-H."/>
            <person name="Larsson T."/>
            <person name="Lv J."/>
            <person name="Arendt D."/>
            <person name="Savage R."/>
            <person name="Osoegawa K."/>
            <person name="de Jong P."/>
            <person name="Lindberg D.R."/>
            <person name="Seaver E.C."/>
            <person name="Weisblat D.A."/>
            <person name="Putnam N.H."/>
            <person name="Grigoriev I.V."/>
            <person name="Rokhsar D.S."/>
        </authorList>
    </citation>
    <scope>NUCLEOTIDE SEQUENCE</scope>
</reference>
<dbReference type="PANTHER" id="PTHR21284">
    <property type="entry name" value="EG:80H7.2 PROTEIN"/>
    <property type="match status" value="1"/>
</dbReference>
<keyword evidence="4 5" id="KW-0472">Membrane</keyword>
<dbReference type="OMA" id="RGLWAYC"/>
<proteinExistence type="predicted"/>
<gene>
    <name evidence="7" type="primary">20213240</name>
    <name evidence="6" type="ORF">HELRODRAFT_195043</name>
</gene>
<dbReference type="HOGENOM" id="CLU_1311336_0_0_1"/>
<dbReference type="EMBL" id="AMQM01009096">
    <property type="status" value="NOT_ANNOTATED_CDS"/>
    <property type="molecule type" value="Genomic_DNA"/>
</dbReference>
<feature type="transmembrane region" description="Helical" evidence="5">
    <location>
        <begin position="94"/>
        <end position="118"/>
    </location>
</feature>
<feature type="transmembrane region" description="Helical" evidence="5">
    <location>
        <begin position="130"/>
        <end position="151"/>
    </location>
</feature>
<dbReference type="EMBL" id="KB095940">
    <property type="protein sequence ID" value="ESO09653.1"/>
    <property type="molecule type" value="Genomic_DNA"/>
</dbReference>
<reference evidence="6 8" key="2">
    <citation type="journal article" date="2013" name="Nature">
        <title>Insights into bilaterian evolution from three spiralian genomes.</title>
        <authorList>
            <person name="Simakov O."/>
            <person name="Marletaz F."/>
            <person name="Cho S.J."/>
            <person name="Edsinger-Gonzales E."/>
            <person name="Havlak P."/>
            <person name="Hellsten U."/>
            <person name="Kuo D.H."/>
            <person name="Larsson T."/>
            <person name="Lv J."/>
            <person name="Arendt D."/>
            <person name="Savage R."/>
            <person name="Osoegawa K."/>
            <person name="de Jong P."/>
            <person name="Grimwood J."/>
            <person name="Chapman J.A."/>
            <person name="Shapiro H."/>
            <person name="Aerts A."/>
            <person name="Otillar R.P."/>
            <person name="Terry A.Y."/>
            <person name="Boore J.L."/>
            <person name="Grigoriev I.V."/>
            <person name="Lindberg D.R."/>
            <person name="Seaver E.C."/>
            <person name="Weisblat D.A."/>
            <person name="Putnam N.H."/>
            <person name="Rokhsar D.S."/>
        </authorList>
    </citation>
    <scope>NUCLEOTIDE SEQUENCE</scope>
</reference>
<reference evidence="7" key="3">
    <citation type="submission" date="2015-06" db="UniProtKB">
        <authorList>
            <consortium name="EnsemblMetazoa"/>
        </authorList>
    </citation>
    <scope>IDENTIFICATION</scope>
</reference>
<evidence type="ECO:0000313" key="8">
    <source>
        <dbReference type="Proteomes" id="UP000015101"/>
    </source>
</evidence>
<evidence type="ECO:0000313" key="7">
    <source>
        <dbReference type="EnsemblMetazoa" id="HelroP195043"/>
    </source>
</evidence>
<feature type="transmembrane region" description="Helical" evidence="5">
    <location>
        <begin position="12"/>
        <end position="33"/>
    </location>
</feature>
<dbReference type="EnsemblMetazoa" id="HelroT195043">
    <property type="protein sequence ID" value="HelroP195043"/>
    <property type="gene ID" value="HelroG195043"/>
</dbReference>
<dbReference type="Proteomes" id="UP000015101">
    <property type="component" value="Unassembled WGS sequence"/>
</dbReference>
<evidence type="ECO:0000313" key="6">
    <source>
        <dbReference type="EMBL" id="ESO09653.1"/>
    </source>
</evidence>
<dbReference type="Gene3D" id="1.20.140.150">
    <property type="match status" value="1"/>
</dbReference>
<comment type="subcellular location">
    <subcellularLocation>
        <location evidence="1">Membrane</location>
        <topology evidence="1">Multi-pass membrane protein</topology>
    </subcellularLocation>
</comment>
<keyword evidence="2 5" id="KW-0812">Transmembrane</keyword>
<organism evidence="7 8">
    <name type="scientific">Helobdella robusta</name>
    <name type="common">Californian leech</name>
    <dbReference type="NCBI Taxonomy" id="6412"/>
    <lineage>
        <taxon>Eukaryota</taxon>
        <taxon>Metazoa</taxon>
        <taxon>Spiralia</taxon>
        <taxon>Lophotrochozoa</taxon>
        <taxon>Annelida</taxon>
        <taxon>Clitellata</taxon>
        <taxon>Hirudinea</taxon>
        <taxon>Rhynchobdellida</taxon>
        <taxon>Glossiphoniidae</taxon>
        <taxon>Helobdella</taxon>
    </lineage>
</organism>
<evidence type="ECO:0000256" key="2">
    <source>
        <dbReference type="ARBA" id="ARBA00022692"/>
    </source>
</evidence>
<feature type="transmembrane region" description="Helical" evidence="5">
    <location>
        <begin position="163"/>
        <end position="185"/>
    </location>
</feature>
<dbReference type="RefSeq" id="XP_009012231.1">
    <property type="nucleotide sequence ID" value="XM_009013983.1"/>
</dbReference>
<evidence type="ECO:0000256" key="3">
    <source>
        <dbReference type="ARBA" id="ARBA00022989"/>
    </source>
</evidence>
<accession>T1FWP5</accession>
<evidence type="ECO:0008006" key="9">
    <source>
        <dbReference type="Google" id="ProtNLM"/>
    </source>
</evidence>
<dbReference type="PANTHER" id="PTHR21284:SF12">
    <property type="entry name" value="EG:80H7.2 PROTEIN"/>
    <property type="match status" value="1"/>
</dbReference>